<sequence length="227" mass="25614">MKKVAAIILAGGRGTRMNMDKSKQFLSLNGKPLIYYTIKAFEQNPNVDSIILVLPKNEIDYCVKEVIQKYNLKIDDLVEGGKERQDSVYNALNRLQDCDVVLIHDGARPFVTTEIIDKGIEFAKLYGAAAPGVTPKDTIKVKDKDNFSISTPERSSLVAIQTPQCFRYDIIKKCHDNIKENQVQVTDDTMAVERYAHKVYIYEGEYTNIKVTTPEDLIIAEHLAAQV</sequence>
<keyword evidence="1" id="KW-0808">Transferase</keyword>
<dbReference type="Proteomes" id="UP001058074">
    <property type="component" value="Unassembled WGS sequence"/>
</dbReference>
<evidence type="ECO:0000313" key="2">
    <source>
        <dbReference type="Proteomes" id="UP001058074"/>
    </source>
</evidence>
<accession>A0ACB5RI86</accession>
<name>A0ACB5RI86_9CLOT</name>
<gene>
    <name evidence="1" type="primary">ispD</name>
    <name evidence="1" type="ORF">rsdtw13_40520</name>
</gene>
<protein>
    <submittedName>
        <fullName evidence="1">2-C-methyl-D-erythritol 4-phosphate cytidylyltransferase</fullName>
    </submittedName>
</protein>
<proteinExistence type="predicted"/>
<keyword evidence="1" id="KW-0548">Nucleotidyltransferase</keyword>
<organism evidence="1 2">
    <name type="scientific">Inconstantimicrobium mannanitabidum</name>
    <dbReference type="NCBI Taxonomy" id="1604901"/>
    <lineage>
        <taxon>Bacteria</taxon>
        <taxon>Bacillati</taxon>
        <taxon>Bacillota</taxon>
        <taxon>Clostridia</taxon>
        <taxon>Eubacteriales</taxon>
        <taxon>Clostridiaceae</taxon>
        <taxon>Inconstantimicrobium</taxon>
    </lineage>
</organism>
<reference evidence="1" key="1">
    <citation type="journal article" date="2025" name="Int. J. Syst. Evol. Microbiol.">
        <title>Inconstantimicrobium mannanitabidum sp. nov., a novel member of the family Clostridiaceae isolated from anoxic soil under the treatment of reductive soil disinfestation.</title>
        <authorList>
            <person name="Ueki A."/>
            <person name="Tonouchi A."/>
            <person name="Honma S."/>
            <person name="Kaku N."/>
            <person name="Ueki K."/>
        </authorList>
    </citation>
    <scope>NUCLEOTIDE SEQUENCE</scope>
    <source>
        <strain evidence="1">TW13</strain>
    </source>
</reference>
<evidence type="ECO:0000313" key="1">
    <source>
        <dbReference type="EMBL" id="GKX68794.1"/>
    </source>
</evidence>
<keyword evidence="2" id="KW-1185">Reference proteome</keyword>
<dbReference type="EMBL" id="BROD01000001">
    <property type="protein sequence ID" value="GKX68794.1"/>
    <property type="molecule type" value="Genomic_DNA"/>
</dbReference>
<comment type="caution">
    <text evidence="1">The sequence shown here is derived from an EMBL/GenBank/DDBJ whole genome shotgun (WGS) entry which is preliminary data.</text>
</comment>